<protein>
    <submittedName>
        <fullName evidence="3">Urate hydroxylase PuuD</fullName>
    </submittedName>
</protein>
<reference evidence="3" key="1">
    <citation type="submission" date="2022-06" db="EMBL/GenBank/DDBJ databases">
        <title>Sneathiella actinostolidae sp. nov., isolated from a sea anemonein the Western Pacific Ocean.</title>
        <authorList>
            <person name="Wei M.J."/>
        </authorList>
    </citation>
    <scope>NUCLEOTIDE SEQUENCE</scope>
    <source>
        <strain evidence="3">PHK-P5</strain>
    </source>
</reference>
<feature type="domain" description="Urate oxidase N-terminal" evidence="2">
    <location>
        <begin position="5"/>
        <end position="297"/>
    </location>
</feature>
<evidence type="ECO:0000256" key="1">
    <source>
        <dbReference type="SAM" id="Phobius"/>
    </source>
</evidence>
<accession>A0ABY4W5Y8</accession>
<feature type="transmembrane region" description="Helical" evidence="1">
    <location>
        <begin position="119"/>
        <end position="139"/>
    </location>
</feature>
<feature type="transmembrane region" description="Helical" evidence="1">
    <location>
        <begin position="151"/>
        <end position="173"/>
    </location>
</feature>
<dbReference type="Proteomes" id="UP001056291">
    <property type="component" value="Chromosome"/>
</dbReference>
<dbReference type="Pfam" id="PF06181">
    <property type="entry name" value="Urate_ox_N"/>
    <property type="match status" value="1"/>
</dbReference>
<feature type="transmembrane region" description="Helical" evidence="1">
    <location>
        <begin position="285"/>
        <end position="303"/>
    </location>
</feature>
<feature type="transmembrane region" description="Helical" evidence="1">
    <location>
        <begin position="254"/>
        <end position="273"/>
    </location>
</feature>
<name>A0ABY4W5Y8_9PROT</name>
<feature type="transmembrane region" description="Helical" evidence="1">
    <location>
        <begin position="89"/>
        <end position="107"/>
    </location>
</feature>
<dbReference type="SUPFAM" id="SSF46626">
    <property type="entry name" value="Cytochrome c"/>
    <property type="match status" value="1"/>
</dbReference>
<dbReference type="InterPro" id="IPR036909">
    <property type="entry name" value="Cyt_c-like_dom_sf"/>
</dbReference>
<dbReference type="InterPro" id="IPR010389">
    <property type="entry name" value="Urate_ox_N"/>
</dbReference>
<evidence type="ECO:0000259" key="2">
    <source>
        <dbReference type="Pfam" id="PF06181"/>
    </source>
</evidence>
<gene>
    <name evidence="3" type="ORF">NBZ79_04650</name>
</gene>
<keyword evidence="1" id="KW-0472">Membrane</keyword>
<dbReference type="RefSeq" id="WP_251935923.1">
    <property type="nucleotide sequence ID" value="NZ_CP098747.1"/>
</dbReference>
<proteinExistence type="predicted"/>
<keyword evidence="1" id="KW-0812">Transmembrane</keyword>
<feature type="transmembrane region" description="Helical" evidence="1">
    <location>
        <begin position="12"/>
        <end position="33"/>
    </location>
</feature>
<keyword evidence="4" id="KW-1185">Reference proteome</keyword>
<evidence type="ECO:0000313" key="4">
    <source>
        <dbReference type="Proteomes" id="UP001056291"/>
    </source>
</evidence>
<feature type="transmembrane region" description="Helical" evidence="1">
    <location>
        <begin position="179"/>
        <end position="201"/>
    </location>
</feature>
<sequence>MAVEMMEWVQLAVRWIHMITGIAWIGASFYFVWLDMNLTPPEQDGYKDKAGVGGELWAVHGGGFYEVQKYRAAPPQIPPVLHWFKYEAYFTWISGFILLTILYYFGAEIYTIDKSVADISVDVAILIGIGSIAGGWFVYDMMCRSPLINNQAVFGLILFILLTATAWGLAQVFTGRAAYIHVGAIMGTIMAANVLVIIIPGQTKMVNAAKRGEPADPLPGLWAKQRSLHNNYFTLPVLFIMISSHYPMTYGSSYGWLLLAGIALVGILVRHFFNMKNQGKAKQGFILLPIAFVLFFFIAYASMPKNDLADMAPVPFATVERIIEDRCASCHATNPSSKDFDSPPKGVKLETAAQIAREKTRIRQQTVDTKTMPQGNITNMTDEERKLLGGWIAQGAKTD</sequence>
<dbReference type="EMBL" id="CP098747">
    <property type="protein sequence ID" value="USG62266.1"/>
    <property type="molecule type" value="Genomic_DNA"/>
</dbReference>
<keyword evidence="1" id="KW-1133">Transmembrane helix</keyword>
<evidence type="ECO:0000313" key="3">
    <source>
        <dbReference type="EMBL" id="USG62266.1"/>
    </source>
</evidence>
<organism evidence="3 4">
    <name type="scientific">Sneathiella marina</name>
    <dbReference type="NCBI Taxonomy" id="2950108"/>
    <lineage>
        <taxon>Bacteria</taxon>
        <taxon>Pseudomonadati</taxon>
        <taxon>Pseudomonadota</taxon>
        <taxon>Alphaproteobacteria</taxon>
        <taxon>Sneathiellales</taxon>
        <taxon>Sneathiellaceae</taxon>
        <taxon>Sneathiella</taxon>
    </lineage>
</organism>